<evidence type="ECO:0000259" key="2">
    <source>
        <dbReference type="Pfam" id="PF08327"/>
    </source>
</evidence>
<evidence type="ECO:0000313" key="4">
    <source>
        <dbReference type="Proteomes" id="UP000467322"/>
    </source>
</evidence>
<dbReference type="SUPFAM" id="SSF55961">
    <property type="entry name" value="Bet v1-like"/>
    <property type="match status" value="1"/>
</dbReference>
<comment type="similarity">
    <text evidence="1">Belongs to the AHA1 family.</text>
</comment>
<accession>A0A845LXM6</accession>
<proteinExistence type="inferred from homology"/>
<reference evidence="3 4" key="1">
    <citation type="submission" date="2019-12" db="EMBL/GenBank/DDBJ databases">
        <title>Maritimibacter sp. nov. sp. isolated from sea sand.</title>
        <authorList>
            <person name="Kim J."/>
            <person name="Jeong S.E."/>
            <person name="Jung H.S."/>
            <person name="Jeon C.O."/>
        </authorList>
    </citation>
    <scope>NUCLEOTIDE SEQUENCE [LARGE SCALE GENOMIC DNA]</scope>
    <source>
        <strain evidence="3 4">DP07</strain>
    </source>
</reference>
<feature type="domain" description="Activator of Hsp90 ATPase homologue 1/2-like C-terminal" evidence="2">
    <location>
        <begin position="20"/>
        <end position="155"/>
    </location>
</feature>
<dbReference type="EMBL" id="WTUX01000010">
    <property type="protein sequence ID" value="MZR12535.1"/>
    <property type="molecule type" value="Genomic_DNA"/>
</dbReference>
<comment type="caution">
    <text evidence="3">The sequence shown here is derived from an EMBL/GenBank/DDBJ whole genome shotgun (WGS) entry which is preliminary data.</text>
</comment>
<evidence type="ECO:0000256" key="1">
    <source>
        <dbReference type="ARBA" id="ARBA00006817"/>
    </source>
</evidence>
<protein>
    <submittedName>
        <fullName evidence="3">Polyketide cyclase</fullName>
    </submittedName>
</protein>
<evidence type="ECO:0000313" key="3">
    <source>
        <dbReference type="EMBL" id="MZR12535.1"/>
    </source>
</evidence>
<dbReference type="Gene3D" id="3.30.530.20">
    <property type="match status" value="1"/>
</dbReference>
<sequence>MDIFAFEPDTDLEFTRTIAARPATVWRCMTEAELLAQWFCPKPWQVKNAVIEARPGGAFHTPMHGPDGEVMDEGPGCVLIADEASVLAFSDAMGPGFHPRGSGFMTGVYMLEPTEAGTRLTARALHADPASRKQHEEMGFFDGWGTAIDQLGALAETL</sequence>
<gene>
    <name evidence="3" type="ORF">GQE99_05825</name>
</gene>
<dbReference type="AlphaFoldDB" id="A0A845LXM6"/>
<keyword evidence="4" id="KW-1185">Reference proteome</keyword>
<dbReference type="Pfam" id="PF08327">
    <property type="entry name" value="AHSA1"/>
    <property type="match status" value="1"/>
</dbReference>
<dbReference type="InterPro" id="IPR013538">
    <property type="entry name" value="ASHA1/2-like_C"/>
</dbReference>
<dbReference type="InterPro" id="IPR023393">
    <property type="entry name" value="START-like_dom_sf"/>
</dbReference>
<dbReference type="Proteomes" id="UP000467322">
    <property type="component" value="Unassembled WGS sequence"/>
</dbReference>
<dbReference type="CDD" id="cd08896">
    <property type="entry name" value="SRPBCC_CalC_Aha1-like_3"/>
    <property type="match status" value="1"/>
</dbReference>
<organism evidence="3 4">
    <name type="scientific">Maritimibacter harenae</name>
    <dbReference type="NCBI Taxonomy" id="2606218"/>
    <lineage>
        <taxon>Bacteria</taxon>
        <taxon>Pseudomonadati</taxon>
        <taxon>Pseudomonadota</taxon>
        <taxon>Alphaproteobacteria</taxon>
        <taxon>Rhodobacterales</taxon>
        <taxon>Roseobacteraceae</taxon>
        <taxon>Maritimibacter</taxon>
    </lineage>
</organism>
<dbReference type="RefSeq" id="WP_161350650.1">
    <property type="nucleotide sequence ID" value="NZ_WTUX01000010.1"/>
</dbReference>
<name>A0A845LXM6_9RHOB</name>